<dbReference type="Gene3D" id="1.20.1270.180">
    <property type="match status" value="1"/>
</dbReference>
<comment type="caution">
    <text evidence="3">The sequence shown here is derived from an EMBL/GenBank/DDBJ whole genome shotgun (WGS) entry which is preliminary data.</text>
</comment>
<accession>A0A0J9E3T3</accession>
<dbReference type="Proteomes" id="UP000037178">
    <property type="component" value="Unassembled WGS sequence"/>
</dbReference>
<dbReference type="Pfam" id="PF07007">
    <property type="entry name" value="LprI"/>
    <property type="match status" value="1"/>
</dbReference>
<reference evidence="3 4" key="1">
    <citation type="submission" date="2015-06" db="EMBL/GenBank/DDBJ databases">
        <title>Draft genome sequence of an Alphaproteobacteria species associated to the Mediterranean sponge Oscarella lobularis.</title>
        <authorList>
            <person name="Jourda C."/>
            <person name="Santini S."/>
            <person name="Claverie J.-M."/>
        </authorList>
    </citation>
    <scope>NUCLEOTIDE SEQUENCE [LARGE SCALE GENOMIC DNA]</scope>
    <source>
        <strain evidence="3">IGS</strain>
    </source>
</reference>
<evidence type="ECO:0000313" key="4">
    <source>
        <dbReference type="Proteomes" id="UP000037178"/>
    </source>
</evidence>
<organism evidence="3 4">
    <name type="scientific">Candidatus Rhodobacter oscarellae</name>
    <dbReference type="NCBI Taxonomy" id="1675527"/>
    <lineage>
        <taxon>Bacteria</taxon>
        <taxon>Pseudomonadati</taxon>
        <taxon>Pseudomonadota</taxon>
        <taxon>Alphaproteobacteria</taxon>
        <taxon>Rhodobacterales</taxon>
        <taxon>Rhodobacter group</taxon>
        <taxon>Rhodobacter</taxon>
    </lineage>
</organism>
<evidence type="ECO:0000313" key="3">
    <source>
        <dbReference type="EMBL" id="KMW56504.1"/>
    </source>
</evidence>
<evidence type="ECO:0000259" key="2">
    <source>
        <dbReference type="Pfam" id="PF07007"/>
    </source>
</evidence>
<sequence>MYRELRAQERREDASGGTPKGAPRQADLLRDMQRAWITFRDRTCDYERAQWGGGTGGGPAYTNCLMVQTAKQTIYLEQAMGYN</sequence>
<feature type="region of interest" description="Disordered" evidence="1">
    <location>
        <begin position="1"/>
        <end position="25"/>
    </location>
</feature>
<dbReference type="PATRIC" id="fig|1675527.3.peg.1544"/>
<keyword evidence="4" id="KW-1185">Reference proteome</keyword>
<dbReference type="InterPro" id="IPR009739">
    <property type="entry name" value="LprI-like_N"/>
</dbReference>
<gene>
    <name evidence="3" type="ORF">AIOL_001458</name>
</gene>
<protein>
    <recommendedName>
        <fullName evidence="2">Lysozyme inhibitor LprI-like N-terminal domain-containing protein</fullName>
    </recommendedName>
</protein>
<dbReference type="STRING" id="1675527.AIOL_001458"/>
<dbReference type="AlphaFoldDB" id="A0A0J9E3T3"/>
<dbReference type="EMBL" id="LFTY01000002">
    <property type="protein sequence ID" value="KMW56504.1"/>
    <property type="molecule type" value="Genomic_DNA"/>
</dbReference>
<feature type="compositionally biased region" description="Basic and acidic residues" evidence="1">
    <location>
        <begin position="1"/>
        <end position="14"/>
    </location>
</feature>
<evidence type="ECO:0000256" key="1">
    <source>
        <dbReference type="SAM" id="MobiDB-lite"/>
    </source>
</evidence>
<feature type="domain" description="Lysozyme inhibitor LprI-like N-terminal" evidence="2">
    <location>
        <begin position="2"/>
        <end position="75"/>
    </location>
</feature>
<name>A0A0J9E3T3_9RHOB</name>
<proteinExistence type="predicted"/>